<accession>A0A6J7Q777</accession>
<protein>
    <submittedName>
        <fullName evidence="1">Unannotated protein</fullName>
    </submittedName>
</protein>
<dbReference type="EMBL" id="CAFBPD010000160">
    <property type="protein sequence ID" value="CAB5012811.1"/>
    <property type="molecule type" value="Genomic_DNA"/>
</dbReference>
<proteinExistence type="predicted"/>
<reference evidence="1" key="1">
    <citation type="submission" date="2020-05" db="EMBL/GenBank/DDBJ databases">
        <authorList>
            <person name="Chiriac C."/>
            <person name="Salcher M."/>
            <person name="Ghai R."/>
            <person name="Kavagutti S V."/>
        </authorList>
    </citation>
    <scope>NUCLEOTIDE SEQUENCE</scope>
</reference>
<sequence length="72" mass="8023">MPTWRGACHRLRRSDKVIAGEQSGEEIIEELLIRDLPGLGLCLSELLVRVDEQDLAQLVTGDLAVGRRLDRA</sequence>
<organism evidence="1">
    <name type="scientific">freshwater metagenome</name>
    <dbReference type="NCBI Taxonomy" id="449393"/>
    <lineage>
        <taxon>unclassified sequences</taxon>
        <taxon>metagenomes</taxon>
        <taxon>ecological metagenomes</taxon>
    </lineage>
</organism>
<gene>
    <name evidence="1" type="ORF">UFOPK4061_00955</name>
</gene>
<name>A0A6J7Q777_9ZZZZ</name>
<evidence type="ECO:0000313" key="1">
    <source>
        <dbReference type="EMBL" id="CAB5012811.1"/>
    </source>
</evidence>
<dbReference type="AlphaFoldDB" id="A0A6J7Q777"/>